<organism evidence="11 12">
    <name type="scientific">Microbacter margulisiae</name>
    <dbReference type="NCBI Taxonomy" id="1350067"/>
    <lineage>
        <taxon>Bacteria</taxon>
        <taxon>Pseudomonadati</taxon>
        <taxon>Bacteroidota</taxon>
        <taxon>Bacteroidia</taxon>
        <taxon>Bacteroidales</taxon>
        <taxon>Porphyromonadaceae</taxon>
        <taxon>Microbacter</taxon>
    </lineage>
</organism>
<dbReference type="EC" id="4.1.1.37" evidence="3 7"/>
<dbReference type="Gene3D" id="3.20.20.210">
    <property type="match status" value="1"/>
</dbReference>
<evidence type="ECO:0000256" key="7">
    <source>
        <dbReference type="NCBIfam" id="TIGR01464"/>
    </source>
</evidence>
<dbReference type="InterPro" id="IPR038071">
    <property type="entry name" value="UROD/MetE-like_sf"/>
</dbReference>
<keyword evidence="4 8" id="KW-0210">Decarboxylase</keyword>
<feature type="domain" description="Uroporphyrinogen decarboxylase (URO-D)" evidence="10">
    <location>
        <begin position="19"/>
        <end position="28"/>
    </location>
</feature>
<dbReference type="RefSeq" id="WP_183412059.1">
    <property type="nucleotide sequence ID" value="NZ_JACHYB010000001.1"/>
</dbReference>
<comment type="pathway">
    <text evidence="1 8">Porphyrin-containing compound metabolism; protoporphyrin-IX biosynthesis; coproporphyrinogen-III from 5-aminolevulinate: step 4/4.</text>
</comment>
<evidence type="ECO:0000256" key="4">
    <source>
        <dbReference type="ARBA" id="ARBA00022793"/>
    </source>
</evidence>
<gene>
    <name evidence="11" type="ORF">FHX64_000282</name>
</gene>
<dbReference type="SUPFAM" id="SSF51726">
    <property type="entry name" value="UROD/MetE-like"/>
    <property type="match status" value="1"/>
</dbReference>
<name>A0A7W5DND9_9PORP</name>
<evidence type="ECO:0000256" key="8">
    <source>
        <dbReference type="RuleBase" id="RU000554"/>
    </source>
</evidence>
<evidence type="ECO:0000256" key="1">
    <source>
        <dbReference type="ARBA" id="ARBA00004804"/>
    </source>
</evidence>
<protein>
    <recommendedName>
        <fullName evidence="3 7">Uroporphyrinogen decarboxylase</fullName>
        <ecNumber evidence="3 7">4.1.1.37</ecNumber>
    </recommendedName>
</protein>
<evidence type="ECO:0000256" key="5">
    <source>
        <dbReference type="ARBA" id="ARBA00023239"/>
    </source>
</evidence>
<dbReference type="InterPro" id="IPR006361">
    <property type="entry name" value="Uroporphyrinogen_deCO2ase_HemE"/>
</dbReference>
<accession>A0A7W5DND9</accession>
<dbReference type="PROSITE" id="PS00906">
    <property type="entry name" value="UROD_1"/>
    <property type="match status" value="1"/>
</dbReference>
<reference evidence="11 12" key="1">
    <citation type="submission" date="2020-08" db="EMBL/GenBank/DDBJ databases">
        <title>Genomic Encyclopedia of Type Strains, Phase IV (KMG-IV): sequencing the most valuable type-strain genomes for metagenomic binning, comparative biology and taxonomic classification.</title>
        <authorList>
            <person name="Goeker M."/>
        </authorList>
    </citation>
    <scope>NUCLEOTIDE SEQUENCE [LARGE SCALE GENOMIC DNA]</scope>
    <source>
        <strain evidence="11 12">DSM 27471</strain>
    </source>
</reference>
<dbReference type="NCBIfam" id="TIGR01464">
    <property type="entry name" value="hemE"/>
    <property type="match status" value="1"/>
</dbReference>
<dbReference type="InterPro" id="IPR000257">
    <property type="entry name" value="Uroporphyrinogen_deCOase"/>
</dbReference>
<dbReference type="EMBL" id="JACHYB010000001">
    <property type="protein sequence ID" value="MBB3186119.1"/>
    <property type="molecule type" value="Genomic_DNA"/>
</dbReference>
<comment type="catalytic activity">
    <reaction evidence="8">
        <text>uroporphyrinogen III + 4 H(+) = coproporphyrinogen III + 4 CO2</text>
        <dbReference type="Rhea" id="RHEA:19865"/>
        <dbReference type="ChEBI" id="CHEBI:15378"/>
        <dbReference type="ChEBI" id="CHEBI:16526"/>
        <dbReference type="ChEBI" id="CHEBI:57308"/>
        <dbReference type="ChEBI" id="CHEBI:57309"/>
        <dbReference type="EC" id="4.1.1.37"/>
    </reaction>
</comment>
<sequence length="344" mass="39233">MSNSVFIRTIRGERCERPPVWFMRQAGRVLPSYLSLREKYSFRDLMHNPELTAKVTLLPVQDLGVDAAILFSDILVIPEALGMELNFTDKGPVFDAPIKNQSAYISRLQGDTSKLSHIYKAIDLIKVQKPEDCALIGFCGSPFTTLCYMVQGSSANHFFPDAIKLIYSHRQQTSHLLELITELSIEYAVNQVKHGIDAFQLFETHAGLLPYELYVELVLPYVKRITSAVRDAGCPVIFFPKGLGAGLKQIHYDVADYISVDWQDSMEEARRTVDPRIGLQGNFDPRIFSIDNPNILISELEKYKAFGRNNFNWIFNTGHGLSPDNLFHNVRRTVDWIKTTDWQR</sequence>
<keyword evidence="12" id="KW-1185">Reference proteome</keyword>
<evidence type="ECO:0000259" key="10">
    <source>
        <dbReference type="PROSITE" id="PS00906"/>
    </source>
</evidence>
<dbReference type="GO" id="GO:0005829">
    <property type="term" value="C:cytosol"/>
    <property type="evidence" value="ECO:0007669"/>
    <property type="project" value="TreeGrafter"/>
</dbReference>
<evidence type="ECO:0000313" key="11">
    <source>
        <dbReference type="EMBL" id="MBB3186119.1"/>
    </source>
</evidence>
<dbReference type="Pfam" id="PF01208">
    <property type="entry name" value="URO-D"/>
    <property type="match status" value="1"/>
</dbReference>
<dbReference type="Proteomes" id="UP000544222">
    <property type="component" value="Unassembled WGS sequence"/>
</dbReference>
<evidence type="ECO:0000256" key="6">
    <source>
        <dbReference type="ARBA" id="ARBA00023244"/>
    </source>
</evidence>
<dbReference type="PANTHER" id="PTHR21091:SF169">
    <property type="entry name" value="UROPORPHYRINOGEN DECARBOXYLASE"/>
    <property type="match status" value="1"/>
</dbReference>
<comment type="caution">
    <text evidence="11">The sequence shown here is derived from an EMBL/GenBank/DDBJ whole genome shotgun (WGS) entry which is preliminary data.</text>
</comment>
<dbReference type="AlphaFoldDB" id="A0A7W5DND9"/>
<dbReference type="UniPathway" id="UPA00251">
    <property type="reaction ID" value="UER00321"/>
</dbReference>
<keyword evidence="5 8" id="KW-0456">Lyase</keyword>
<evidence type="ECO:0000256" key="2">
    <source>
        <dbReference type="ARBA" id="ARBA00009935"/>
    </source>
</evidence>
<comment type="similarity">
    <text evidence="2 9">Belongs to the uroporphyrinogen decarboxylase family.</text>
</comment>
<evidence type="ECO:0000313" key="12">
    <source>
        <dbReference type="Proteomes" id="UP000544222"/>
    </source>
</evidence>
<proteinExistence type="inferred from homology"/>
<dbReference type="PANTHER" id="PTHR21091">
    <property type="entry name" value="METHYLTETRAHYDROFOLATE:HOMOCYSTEINE METHYLTRANSFERASE RELATED"/>
    <property type="match status" value="1"/>
</dbReference>
<dbReference type="GO" id="GO:0006782">
    <property type="term" value="P:protoporphyrinogen IX biosynthetic process"/>
    <property type="evidence" value="ECO:0007669"/>
    <property type="project" value="UniProtKB-UniPathway"/>
</dbReference>
<evidence type="ECO:0000256" key="3">
    <source>
        <dbReference type="ARBA" id="ARBA00012288"/>
    </source>
</evidence>
<dbReference type="GO" id="GO:0004853">
    <property type="term" value="F:uroporphyrinogen decarboxylase activity"/>
    <property type="evidence" value="ECO:0007669"/>
    <property type="project" value="UniProtKB-UniRule"/>
</dbReference>
<keyword evidence="6 8" id="KW-0627">Porphyrin biosynthesis</keyword>
<evidence type="ECO:0000256" key="9">
    <source>
        <dbReference type="RuleBase" id="RU004169"/>
    </source>
</evidence>